<dbReference type="GO" id="GO:0004175">
    <property type="term" value="F:endopeptidase activity"/>
    <property type="evidence" value="ECO:0007669"/>
    <property type="project" value="TreeGrafter"/>
</dbReference>
<dbReference type="Gene3D" id="3.90.226.10">
    <property type="entry name" value="2-enoyl-CoA Hydratase, Chain A, domain 1"/>
    <property type="match status" value="1"/>
</dbReference>
<dbReference type="GO" id="GO:0006508">
    <property type="term" value="P:proteolysis"/>
    <property type="evidence" value="ECO:0007669"/>
    <property type="project" value="UniProtKB-KW"/>
</dbReference>
<dbReference type="MEROPS" id="S41.004"/>
<dbReference type="HOGENOM" id="CLU_017295_3_0_12"/>
<dbReference type="Gene3D" id="3.30.750.44">
    <property type="match status" value="1"/>
</dbReference>
<dbReference type="CDD" id="cd07560">
    <property type="entry name" value="Peptidase_S41_CPP"/>
    <property type="match status" value="1"/>
</dbReference>
<keyword evidence="3 5" id="KW-0378">Hydrolase</keyword>
<dbReference type="InterPro" id="IPR005151">
    <property type="entry name" value="Tail-specific_protease"/>
</dbReference>
<dbReference type="SMART" id="SM00228">
    <property type="entry name" value="PDZ"/>
    <property type="match status" value="1"/>
</dbReference>
<gene>
    <name evidence="8" type="ordered locus">Spica_0239</name>
</gene>
<keyword evidence="4 5" id="KW-0720">Serine protease</keyword>
<dbReference type="InterPro" id="IPR055210">
    <property type="entry name" value="CtpA/B_N"/>
</dbReference>
<evidence type="ECO:0000256" key="3">
    <source>
        <dbReference type="ARBA" id="ARBA00022801"/>
    </source>
</evidence>
<dbReference type="Proteomes" id="UP000000503">
    <property type="component" value="Chromosome"/>
</dbReference>
<keyword evidence="6" id="KW-0472">Membrane</keyword>
<dbReference type="SUPFAM" id="SSF52096">
    <property type="entry name" value="ClpP/crotonase"/>
    <property type="match status" value="1"/>
</dbReference>
<feature type="transmembrane region" description="Helical" evidence="6">
    <location>
        <begin position="18"/>
        <end position="35"/>
    </location>
</feature>
<keyword evidence="6" id="KW-0812">Transmembrane</keyword>
<evidence type="ECO:0000256" key="5">
    <source>
        <dbReference type="RuleBase" id="RU004404"/>
    </source>
</evidence>
<name>F8EYH5_GRAC1</name>
<dbReference type="EMBL" id="CP002868">
    <property type="protein sequence ID" value="AEJ18407.1"/>
    <property type="molecule type" value="Genomic_DNA"/>
</dbReference>
<dbReference type="SMART" id="SM00245">
    <property type="entry name" value="TSPc"/>
    <property type="match status" value="1"/>
</dbReference>
<dbReference type="Pfam" id="PF03572">
    <property type="entry name" value="Peptidase_S41"/>
    <property type="match status" value="1"/>
</dbReference>
<dbReference type="OrthoDB" id="9812068at2"/>
<dbReference type="InterPro" id="IPR004447">
    <property type="entry name" value="Peptidase_S41A"/>
</dbReference>
<evidence type="ECO:0000256" key="1">
    <source>
        <dbReference type="ARBA" id="ARBA00009179"/>
    </source>
</evidence>
<keyword evidence="9" id="KW-1185">Reference proteome</keyword>
<dbReference type="GO" id="GO:0008236">
    <property type="term" value="F:serine-type peptidase activity"/>
    <property type="evidence" value="ECO:0007669"/>
    <property type="project" value="UniProtKB-KW"/>
</dbReference>
<protein>
    <submittedName>
        <fullName evidence="8">Carboxyl-terminal protease</fullName>
    </submittedName>
</protein>
<evidence type="ECO:0000256" key="6">
    <source>
        <dbReference type="SAM" id="Phobius"/>
    </source>
</evidence>
<evidence type="ECO:0000256" key="2">
    <source>
        <dbReference type="ARBA" id="ARBA00022670"/>
    </source>
</evidence>
<proteinExistence type="inferred from homology"/>
<evidence type="ECO:0000256" key="4">
    <source>
        <dbReference type="ARBA" id="ARBA00022825"/>
    </source>
</evidence>
<dbReference type="eggNOG" id="COG0793">
    <property type="taxonomic scope" value="Bacteria"/>
</dbReference>
<dbReference type="CDD" id="cd06782">
    <property type="entry name" value="cpPDZ_CPP-like"/>
    <property type="match status" value="1"/>
</dbReference>
<dbReference type="AlphaFoldDB" id="F8EYH5"/>
<dbReference type="InterPro" id="IPR041489">
    <property type="entry name" value="PDZ_6"/>
</dbReference>
<organism evidence="8 9">
    <name type="scientific">Gracilinema caldarium (strain ATCC 51460 / DSM 7334 / H1)</name>
    <name type="common">Treponema caldarium</name>
    <dbReference type="NCBI Taxonomy" id="744872"/>
    <lineage>
        <taxon>Bacteria</taxon>
        <taxon>Pseudomonadati</taxon>
        <taxon>Spirochaetota</taxon>
        <taxon>Spirochaetia</taxon>
        <taxon>Spirochaetales</taxon>
        <taxon>Breznakiellaceae</taxon>
        <taxon>Gracilinema</taxon>
    </lineage>
</organism>
<evidence type="ECO:0000259" key="7">
    <source>
        <dbReference type="PROSITE" id="PS50106"/>
    </source>
</evidence>
<dbReference type="GO" id="GO:0007165">
    <property type="term" value="P:signal transduction"/>
    <property type="evidence" value="ECO:0007669"/>
    <property type="project" value="TreeGrafter"/>
</dbReference>
<dbReference type="PANTHER" id="PTHR32060:SF30">
    <property type="entry name" value="CARBOXY-TERMINAL PROCESSING PROTEASE CTPA"/>
    <property type="match status" value="1"/>
</dbReference>
<evidence type="ECO:0000313" key="8">
    <source>
        <dbReference type="EMBL" id="AEJ18407.1"/>
    </source>
</evidence>
<dbReference type="NCBIfam" id="TIGR00225">
    <property type="entry name" value="prc"/>
    <property type="match status" value="1"/>
</dbReference>
<dbReference type="GO" id="GO:0030288">
    <property type="term" value="C:outer membrane-bounded periplasmic space"/>
    <property type="evidence" value="ECO:0007669"/>
    <property type="project" value="TreeGrafter"/>
</dbReference>
<sequence length="500" mass="55267">MNEPNSITPKRKGFHSRIWIGSTLIFSLLFVFVAVSDIQAQNKNTAAQNYPSIIQNVYDFILRHYVDEVDPKTLYEGAMKGMFEALNDPYSTFLTEADMSDLNDTTQGSFGGVGLYISKPTGPKPDGQPPYVEVAAPIEDTPGWRAGIQPGDLIIEINGENTEKLTMDQVLSKLRGVPGTEVTILIRRGDKLEFPVKLTRAIIEVPTVKHAMVGSDIGYVRIITFTPMTTERVHQAINEFKKNNYKAIIVDLRNNYGGLLSSAIGVSDLFLDGGVVVSTKSRLPDENAVFTARKNPLVPTSIPVVVLINRGSASASEIVAGAFKDRGRAYLIGERSFGKGSVQQVYPIDGSGFKLTMARYYTPSDVNIDKKGIPPDREIKIPDLTEKEAEALNKLINDNKIPAFVKAEPSANQERIDSFAKQLSTAYGLEVTLLKRLIRDERNRTSIAPVYDLEYDIQLQEAVKVLRQENVAELLKSAKTLKQLQDESTAKEAAETLKKP</sequence>
<accession>F8EYH5</accession>
<dbReference type="InterPro" id="IPR036034">
    <property type="entry name" value="PDZ_sf"/>
</dbReference>
<dbReference type="SUPFAM" id="SSF50156">
    <property type="entry name" value="PDZ domain-like"/>
    <property type="match status" value="1"/>
</dbReference>
<reference evidence="9" key="1">
    <citation type="journal article" date="2013" name="Stand. Genomic Sci.">
        <title>Genome sequence of the thermophilic fresh-water bacterium Spirochaeta caldaria type strain (H1(T)), reclassification of Spirochaeta caldaria, Spirochaeta stenostrepta, and Spirochaeta zuelzerae in the genus Treponema as Treponema caldaria comb. nov., Treponema stenostrepta comb. nov., and Treponema zuelzerae comb. nov., and emendation of the genus Treponema.</title>
        <authorList>
            <person name="Abt B."/>
            <person name="Goker M."/>
            <person name="Scheuner C."/>
            <person name="Han C."/>
            <person name="Lu M."/>
            <person name="Misra M."/>
            <person name="Lapidus A."/>
            <person name="Nolan M."/>
            <person name="Lucas S."/>
            <person name="Hammon N."/>
            <person name="Deshpande S."/>
            <person name="Cheng J.F."/>
            <person name="Tapia R."/>
            <person name="Goodwin L.A."/>
            <person name="Pitluck S."/>
            <person name="Liolios K."/>
            <person name="Pagani I."/>
            <person name="Ivanova N."/>
            <person name="Mavromatis K."/>
            <person name="Mikhailova N."/>
            <person name="Huntemann M."/>
            <person name="Pati A."/>
            <person name="Chen A."/>
            <person name="Palaniappan K."/>
            <person name="Land M."/>
            <person name="Hauser L."/>
            <person name="Jeffries C.D."/>
            <person name="Rohde M."/>
            <person name="Spring S."/>
            <person name="Gronow S."/>
            <person name="Detter J.C."/>
            <person name="Bristow J."/>
            <person name="Eisen J.A."/>
            <person name="Markowitz V."/>
            <person name="Hugenholtz P."/>
            <person name="Kyrpides N.C."/>
            <person name="Woyke T."/>
            <person name="Klenk H.P."/>
        </authorList>
    </citation>
    <scope>NUCLEOTIDE SEQUENCE</scope>
    <source>
        <strain evidence="9">ATCC 51460 / DSM 7334 / H1</strain>
    </source>
</reference>
<dbReference type="RefSeq" id="WP_013967720.1">
    <property type="nucleotide sequence ID" value="NC_015732.1"/>
</dbReference>
<dbReference type="Pfam" id="PF17820">
    <property type="entry name" value="PDZ_6"/>
    <property type="match status" value="1"/>
</dbReference>
<dbReference type="Gene3D" id="2.30.42.10">
    <property type="match status" value="1"/>
</dbReference>
<dbReference type="InterPro" id="IPR029045">
    <property type="entry name" value="ClpP/crotonase-like_dom_sf"/>
</dbReference>
<dbReference type="PANTHER" id="PTHR32060">
    <property type="entry name" value="TAIL-SPECIFIC PROTEASE"/>
    <property type="match status" value="1"/>
</dbReference>
<dbReference type="STRING" id="744872.Spica_0239"/>
<evidence type="ECO:0000313" key="9">
    <source>
        <dbReference type="Proteomes" id="UP000000503"/>
    </source>
</evidence>
<dbReference type="InterPro" id="IPR001478">
    <property type="entry name" value="PDZ"/>
</dbReference>
<dbReference type="KEGG" id="scd:Spica_0239"/>
<dbReference type="Pfam" id="PF22694">
    <property type="entry name" value="CtpB_N-like"/>
    <property type="match status" value="1"/>
</dbReference>
<keyword evidence="2 5" id="KW-0645">Protease</keyword>
<keyword evidence="6" id="KW-1133">Transmembrane helix</keyword>
<comment type="similarity">
    <text evidence="1 5">Belongs to the peptidase S41A family.</text>
</comment>
<feature type="domain" description="PDZ" evidence="7">
    <location>
        <begin position="99"/>
        <end position="189"/>
    </location>
</feature>
<dbReference type="PROSITE" id="PS50106">
    <property type="entry name" value="PDZ"/>
    <property type="match status" value="1"/>
</dbReference>